<gene>
    <name evidence="1" type="ORF">BaRGS_00019399</name>
</gene>
<organism evidence="1 2">
    <name type="scientific">Batillaria attramentaria</name>
    <dbReference type="NCBI Taxonomy" id="370345"/>
    <lineage>
        <taxon>Eukaryota</taxon>
        <taxon>Metazoa</taxon>
        <taxon>Spiralia</taxon>
        <taxon>Lophotrochozoa</taxon>
        <taxon>Mollusca</taxon>
        <taxon>Gastropoda</taxon>
        <taxon>Caenogastropoda</taxon>
        <taxon>Sorbeoconcha</taxon>
        <taxon>Cerithioidea</taxon>
        <taxon>Batillariidae</taxon>
        <taxon>Batillaria</taxon>
    </lineage>
</organism>
<sequence>MPSASFFHRKPAGRHFRLTTFTQKGRAIGRKMVSVRDWNEGTKDEGGGVGWNLPYLCTTIREIDPAVENTHFGRSPDQTVFHTPTTHYHCATNGANNVRNV</sequence>
<reference evidence="1 2" key="1">
    <citation type="journal article" date="2023" name="Sci. Data">
        <title>Genome assembly of the Korean intertidal mud-creeper Batillaria attramentaria.</title>
        <authorList>
            <person name="Patra A.K."/>
            <person name="Ho P.T."/>
            <person name="Jun S."/>
            <person name="Lee S.J."/>
            <person name="Kim Y."/>
            <person name="Won Y.J."/>
        </authorList>
    </citation>
    <scope>NUCLEOTIDE SEQUENCE [LARGE SCALE GENOMIC DNA]</scope>
    <source>
        <strain evidence="1">Wonlab-2016</strain>
    </source>
</reference>
<proteinExistence type="predicted"/>
<accession>A0ABD0KQR8</accession>
<evidence type="ECO:0000313" key="1">
    <source>
        <dbReference type="EMBL" id="KAK7489291.1"/>
    </source>
</evidence>
<keyword evidence="2" id="KW-1185">Reference proteome</keyword>
<name>A0ABD0KQR8_9CAEN</name>
<comment type="caution">
    <text evidence="1">The sequence shown here is derived from an EMBL/GenBank/DDBJ whole genome shotgun (WGS) entry which is preliminary data.</text>
</comment>
<dbReference type="AlphaFoldDB" id="A0ABD0KQR8"/>
<protein>
    <submittedName>
        <fullName evidence="1">Uncharacterized protein</fullName>
    </submittedName>
</protein>
<evidence type="ECO:0000313" key="2">
    <source>
        <dbReference type="Proteomes" id="UP001519460"/>
    </source>
</evidence>
<dbReference type="Proteomes" id="UP001519460">
    <property type="component" value="Unassembled WGS sequence"/>
</dbReference>
<dbReference type="EMBL" id="JACVVK020000139">
    <property type="protein sequence ID" value="KAK7489291.1"/>
    <property type="molecule type" value="Genomic_DNA"/>
</dbReference>